<proteinExistence type="predicted"/>
<reference evidence="2" key="1">
    <citation type="journal article" date="2012" name="Mol. Plant Microbe Interact.">
        <title>A highly conserved effector in Fusarium oxysporum is required for full virulence on Arabidopsis.</title>
        <authorList>
            <person name="Thatcher L.F."/>
            <person name="Gardiner D.M."/>
            <person name="Kazan K."/>
            <person name="Manners J."/>
        </authorList>
    </citation>
    <scope>NUCLEOTIDE SEQUENCE [LARGE SCALE GENOMIC DNA]</scope>
    <source>
        <strain evidence="2">Fo5176</strain>
    </source>
</reference>
<dbReference type="EMBL" id="AFQF01002514">
    <property type="protein sequence ID" value="EGU80722.1"/>
    <property type="molecule type" value="Genomic_DNA"/>
</dbReference>
<feature type="region of interest" description="Disordered" evidence="1">
    <location>
        <begin position="17"/>
        <end position="43"/>
    </location>
</feature>
<gene>
    <name evidence="2" type="ORF">FOXB_08762</name>
</gene>
<sequence length="134" mass="14536">MAGVCVKFTVCAQSKTTGGVEAEKSDKTWRKQGEEGRERRQTQQEWCGKVRQGLCEDISGCGGAVHLGLAYLAFLIVPSLTIPSCLSTLFPIPNSTQCGESTKRQRNKEHRKKKGKSAAKAQKALSKGDHNGTV</sequence>
<name>F9FQT2_FUSOF</name>
<evidence type="ECO:0000313" key="2">
    <source>
        <dbReference type="EMBL" id="EGU80722.1"/>
    </source>
</evidence>
<protein>
    <submittedName>
        <fullName evidence="2">Uncharacterized protein</fullName>
    </submittedName>
</protein>
<feature type="region of interest" description="Disordered" evidence="1">
    <location>
        <begin position="97"/>
        <end position="134"/>
    </location>
</feature>
<organism evidence="2">
    <name type="scientific">Fusarium oxysporum (strain Fo5176)</name>
    <name type="common">Fusarium vascular wilt</name>
    <dbReference type="NCBI Taxonomy" id="660025"/>
    <lineage>
        <taxon>Eukaryota</taxon>
        <taxon>Fungi</taxon>
        <taxon>Dikarya</taxon>
        <taxon>Ascomycota</taxon>
        <taxon>Pezizomycotina</taxon>
        <taxon>Sordariomycetes</taxon>
        <taxon>Hypocreomycetidae</taxon>
        <taxon>Hypocreales</taxon>
        <taxon>Nectriaceae</taxon>
        <taxon>Fusarium</taxon>
        <taxon>Fusarium oxysporum species complex</taxon>
    </lineage>
</organism>
<accession>F9FQT2</accession>
<evidence type="ECO:0000256" key="1">
    <source>
        <dbReference type="SAM" id="MobiDB-lite"/>
    </source>
</evidence>
<feature type="compositionally biased region" description="Basic and acidic residues" evidence="1">
    <location>
        <begin position="21"/>
        <end position="42"/>
    </location>
</feature>
<dbReference type="AlphaFoldDB" id="F9FQT2"/>
<feature type="compositionally biased region" description="Basic residues" evidence="1">
    <location>
        <begin position="104"/>
        <end position="117"/>
    </location>
</feature>
<comment type="caution">
    <text evidence="2">The sequence shown here is derived from an EMBL/GenBank/DDBJ whole genome shotgun (WGS) entry which is preliminary data.</text>
</comment>